<dbReference type="PANTHER" id="PTHR14611:SF1">
    <property type="entry name" value="TECTONIC-1"/>
    <property type="match status" value="1"/>
</dbReference>
<dbReference type="AlphaFoldDB" id="A0A9N7VEX6"/>
<dbReference type="Proteomes" id="UP001153269">
    <property type="component" value="Unassembled WGS sequence"/>
</dbReference>
<organism evidence="9 10">
    <name type="scientific">Pleuronectes platessa</name>
    <name type="common">European plaice</name>
    <dbReference type="NCBI Taxonomy" id="8262"/>
    <lineage>
        <taxon>Eukaryota</taxon>
        <taxon>Metazoa</taxon>
        <taxon>Chordata</taxon>
        <taxon>Craniata</taxon>
        <taxon>Vertebrata</taxon>
        <taxon>Euteleostomi</taxon>
        <taxon>Actinopterygii</taxon>
        <taxon>Neopterygii</taxon>
        <taxon>Teleostei</taxon>
        <taxon>Neoteleostei</taxon>
        <taxon>Acanthomorphata</taxon>
        <taxon>Carangaria</taxon>
        <taxon>Pleuronectiformes</taxon>
        <taxon>Pleuronectoidei</taxon>
        <taxon>Pleuronectidae</taxon>
        <taxon>Pleuronectes</taxon>
    </lineage>
</organism>
<dbReference type="InterPro" id="IPR057724">
    <property type="entry name" value="TCTN1-3_N"/>
</dbReference>
<name>A0A9N7VEX6_PLEPL</name>
<comment type="similarity">
    <text evidence="1">Belongs to the tectonic family.</text>
</comment>
<keyword evidence="4" id="KW-0970">Cilium biogenesis/degradation</keyword>
<proteinExistence type="inferred from homology"/>
<dbReference type="InterPro" id="IPR011677">
    <property type="entry name" value="TCTN1-3_dom"/>
</dbReference>
<feature type="domain" description="Tectonic-1-3" evidence="7">
    <location>
        <begin position="215"/>
        <end position="385"/>
    </location>
</feature>
<keyword evidence="5" id="KW-0325">Glycoprotein</keyword>
<feature type="signal peptide" evidence="6">
    <location>
        <begin position="1"/>
        <end position="24"/>
    </location>
</feature>
<evidence type="ECO:0000256" key="4">
    <source>
        <dbReference type="ARBA" id="ARBA00022794"/>
    </source>
</evidence>
<dbReference type="InterPro" id="IPR040354">
    <property type="entry name" value="TCTN1-3"/>
</dbReference>
<feature type="domain" description="Tectonic-1-3" evidence="7">
    <location>
        <begin position="410"/>
        <end position="563"/>
    </location>
</feature>
<evidence type="ECO:0000313" key="9">
    <source>
        <dbReference type="EMBL" id="CAB1451086.1"/>
    </source>
</evidence>
<evidence type="ECO:0000256" key="2">
    <source>
        <dbReference type="ARBA" id="ARBA00011495"/>
    </source>
</evidence>
<evidence type="ECO:0000256" key="6">
    <source>
        <dbReference type="SAM" id="SignalP"/>
    </source>
</evidence>
<evidence type="ECO:0000256" key="3">
    <source>
        <dbReference type="ARBA" id="ARBA00022729"/>
    </source>
</evidence>
<keyword evidence="10" id="KW-1185">Reference proteome</keyword>
<accession>A0A9N7VEX6</accession>
<evidence type="ECO:0008006" key="11">
    <source>
        <dbReference type="Google" id="ProtNLM"/>
    </source>
</evidence>
<comment type="subunit">
    <text evidence="2">Part of the tectonic-like complex (also named B9 complex).</text>
</comment>
<dbReference type="GO" id="GO:1904491">
    <property type="term" value="P:protein localization to ciliary transition zone"/>
    <property type="evidence" value="ECO:0007669"/>
    <property type="project" value="TreeGrafter"/>
</dbReference>
<dbReference type="PANTHER" id="PTHR14611">
    <property type="entry name" value="TECTONIC FAMILY MEMBER"/>
    <property type="match status" value="1"/>
</dbReference>
<dbReference type="Pfam" id="PF07773">
    <property type="entry name" value="TCTN_DUF1619"/>
    <property type="match status" value="2"/>
</dbReference>
<dbReference type="EMBL" id="CADEAL010004076">
    <property type="protein sequence ID" value="CAB1451086.1"/>
    <property type="molecule type" value="Genomic_DNA"/>
</dbReference>
<dbReference type="Pfam" id="PF25752">
    <property type="entry name" value="DUF1619_N"/>
    <property type="match status" value="1"/>
</dbReference>
<evidence type="ECO:0000256" key="1">
    <source>
        <dbReference type="ARBA" id="ARBA00007633"/>
    </source>
</evidence>
<evidence type="ECO:0000313" key="10">
    <source>
        <dbReference type="Proteomes" id="UP001153269"/>
    </source>
</evidence>
<keyword evidence="3 6" id="KW-0732">Signal</keyword>
<comment type="caution">
    <text evidence="9">The sequence shown here is derived from an EMBL/GenBank/DDBJ whole genome shotgun (WGS) entry which is preliminary data.</text>
</comment>
<reference evidence="9" key="1">
    <citation type="submission" date="2020-03" db="EMBL/GenBank/DDBJ databases">
        <authorList>
            <person name="Weist P."/>
        </authorList>
    </citation>
    <scope>NUCLEOTIDE SEQUENCE</scope>
</reference>
<feature type="domain" description="Tectonic-1-3 N-terminal" evidence="8">
    <location>
        <begin position="93"/>
        <end position="178"/>
    </location>
</feature>
<evidence type="ECO:0000259" key="7">
    <source>
        <dbReference type="Pfam" id="PF07773"/>
    </source>
</evidence>
<protein>
    <recommendedName>
        <fullName evidence="11">Tectonic-1</fullName>
    </recommendedName>
</protein>
<feature type="chain" id="PRO_5040403361" description="Tectonic-1" evidence="6">
    <location>
        <begin position="25"/>
        <end position="592"/>
    </location>
</feature>
<evidence type="ECO:0000259" key="8">
    <source>
        <dbReference type="Pfam" id="PF25752"/>
    </source>
</evidence>
<evidence type="ECO:0000256" key="5">
    <source>
        <dbReference type="ARBA" id="ARBA00023180"/>
    </source>
</evidence>
<dbReference type="GO" id="GO:0036038">
    <property type="term" value="C:MKS complex"/>
    <property type="evidence" value="ECO:0007669"/>
    <property type="project" value="TreeGrafter"/>
</dbReference>
<gene>
    <name evidence="9" type="ORF">PLEPLA_LOCUS38779</name>
</gene>
<dbReference type="GO" id="GO:0060271">
    <property type="term" value="P:cilium assembly"/>
    <property type="evidence" value="ECO:0007669"/>
    <property type="project" value="TreeGrafter"/>
</dbReference>
<sequence length="592" mass="63792">MAAFGAELMSCIFCLTLLANVVTTDENVTSHDFNATASDEFTVTSNVTDSYTTTLEATEPTLTYTSTVQPTAAAQPLPVSGRLLLPATDADRLCPCDEHSGACDINCCCDTECDEELPLFTGCSVSTVSGNKQLCSCDVASYSLRSTIDGYSQLQPSVRKETNYDIFCIQSQNRIDGWSHPSPSLPTDSNFDTLFKQFTSFLFGLEENTAELQVPSGYQYGDVMVTAGEDGDRGMFWLPAPGVTADCVDTSPAAFLKDDSRGCSRRVNLDQDCSSLPALKMGTYTDVQLLTGTNKDAAVVPVEVASVILQSLEGTQTKWNMSGGENLSPVLLNPGLCANVVLKVVYAMKYNPAGKIVNVSVSLILGFVRETALSLKQEFQITFLQQDVEEVAVDYSGNPAFIFTGIVRSIDSRQTLSLLDAAEDQDCLRGLHQRSPVLFGLDSVSGCTLRLEDTANCSLVSQVLLDVLRGPNYPQYVASFGNSPLNNPLDWVQISSFHPGEAQSCSIPLSLHLEVEWTKYGSLVNAQPQIVSIKEVVQTNTTSFALLSGSSSILTISMSVAFTPVSAAALPGYNAMPTIDAKLPYDFFSPFV</sequence>